<gene>
    <name evidence="1" type="ORF">CDSM653_02265</name>
</gene>
<proteinExistence type="predicted"/>
<reference evidence="2" key="3">
    <citation type="submission" date="2015-02" db="EMBL/GenBank/DDBJ databases">
        <title>Genome analysis of three genomes within the thermophilic hydrogenogenic bacterial species Caldanaerobacter subterraneus.</title>
        <authorList>
            <person name="Sant'Anna F.H."/>
            <person name="Lebedinsky A."/>
            <person name="Sokolova T."/>
            <person name="Robb F.T."/>
            <person name="Gonzalez J.M."/>
        </authorList>
    </citation>
    <scope>NUCLEOTIDE SEQUENCE [LARGE SCALE GENOMIC DNA]</scope>
    <source>
        <strain evidence="2">DSM 12653</strain>
    </source>
</reference>
<evidence type="ECO:0000313" key="1">
    <source>
        <dbReference type="EMBL" id="KKC28702.1"/>
    </source>
</evidence>
<sequence length="43" mass="4822">MIFGIFALKLLLKRHKCASTKKGVKVSCIATEIELLPPRPKNK</sequence>
<protein>
    <submittedName>
        <fullName evidence="1">Uncharacterized protein</fullName>
    </submittedName>
</protein>
<name>A0A0F5PJ75_9THEO</name>
<organism evidence="1 2">
    <name type="scientific">Caldanaerobacter subterraneus subsp. pacificus DSM 12653</name>
    <dbReference type="NCBI Taxonomy" id="391606"/>
    <lineage>
        <taxon>Bacteria</taxon>
        <taxon>Bacillati</taxon>
        <taxon>Bacillota</taxon>
        <taxon>Clostridia</taxon>
        <taxon>Thermoanaerobacterales</taxon>
        <taxon>Thermoanaerobacteraceae</taxon>
        <taxon>Caldanaerobacter</taxon>
    </lineage>
</organism>
<dbReference type="AlphaFoldDB" id="A0A0F5PJ75"/>
<dbReference type="EMBL" id="ABXP02000116">
    <property type="protein sequence ID" value="KKC28702.1"/>
    <property type="molecule type" value="Genomic_DNA"/>
</dbReference>
<accession>A0A0F5PJ75</accession>
<reference evidence="1 2" key="2">
    <citation type="journal article" date="2015" name="BMC Genomics">
        <title>Analysis of three genomes within the thermophilic bacterial species Caldanaerobacter subterraneus with a focus on carbon monoxide dehydrogenase evolution and hydrolase diversity.</title>
        <authorList>
            <person name="Sant'Anna F.H."/>
            <person name="Lebedinsky A.V."/>
            <person name="Sokolova T.G."/>
            <person name="Robb F.T."/>
            <person name="Gonzalez J.M."/>
        </authorList>
    </citation>
    <scope>NUCLEOTIDE SEQUENCE [LARGE SCALE GENOMIC DNA]</scope>
    <source>
        <strain evidence="1 2">DSM 12653</strain>
    </source>
</reference>
<dbReference type="Proteomes" id="UP000010146">
    <property type="component" value="Unassembled WGS sequence"/>
</dbReference>
<evidence type="ECO:0000313" key="2">
    <source>
        <dbReference type="Proteomes" id="UP000010146"/>
    </source>
</evidence>
<comment type="caution">
    <text evidence="1">The sequence shown here is derived from an EMBL/GenBank/DDBJ whole genome shotgun (WGS) entry which is preliminary data.</text>
</comment>
<reference evidence="1 2" key="1">
    <citation type="submission" date="2008-07" db="EMBL/GenBank/DDBJ databases">
        <authorList>
            <person name="Gonzalez J."/>
            <person name="Sokolova T."/>
            <person name="Ferriera S."/>
            <person name="Johnson J."/>
            <person name="Kravitz S."/>
            <person name="Beeson K."/>
            <person name="Sutton G."/>
            <person name="Rogers Y.-H."/>
            <person name="Friedman R."/>
            <person name="Frazier M."/>
            <person name="Venter J.C."/>
        </authorList>
    </citation>
    <scope>NUCLEOTIDE SEQUENCE [LARGE SCALE GENOMIC DNA]</scope>
    <source>
        <strain evidence="1 2">DSM 12653</strain>
    </source>
</reference>